<evidence type="ECO:0000259" key="9">
    <source>
        <dbReference type="Pfam" id="PF05649"/>
    </source>
</evidence>
<gene>
    <name evidence="10" type="ORF">SAMN02745245_00253</name>
</gene>
<dbReference type="Pfam" id="PF05649">
    <property type="entry name" value="Peptidase_M13_N"/>
    <property type="match status" value="1"/>
</dbReference>
<name>A0A1M5PAU9_9FIRM</name>
<dbReference type="GO" id="GO:0005886">
    <property type="term" value="C:plasma membrane"/>
    <property type="evidence" value="ECO:0007669"/>
    <property type="project" value="TreeGrafter"/>
</dbReference>
<comment type="cofactor">
    <cofactor evidence="1">
        <name>Zn(2+)</name>
        <dbReference type="ChEBI" id="CHEBI:29105"/>
    </cofactor>
</comment>
<dbReference type="PANTHER" id="PTHR11733">
    <property type="entry name" value="ZINC METALLOPROTEASE FAMILY M13 NEPRILYSIN-RELATED"/>
    <property type="match status" value="1"/>
</dbReference>
<keyword evidence="6" id="KW-0862">Zinc</keyword>
<dbReference type="PRINTS" id="PR00786">
    <property type="entry name" value="NEPRILYSIN"/>
</dbReference>
<sequence>MFKNIKIKSGIVALTTVLLLSGCSKTQESKLRPQDDFYDYVNGEWIASAKIPEGEISIGGMGDLQRSVEATVKEDLNKMFSGEIEAPTAETKEMVKYYQVLSDVDRRNKEGATPLMPYLEEIESMSNLEDFNNHAGEFTINGMYSLPFVASVGTDMHDTRKHTLHFGPNLETILDYNDYNEETKKNHKVYISLYQKMLMMVGKTEEEAIDIVGKAMKFDEVIGKLNIEDIDDSDTEDVLEGYNPYSVEDFTAMSKSIDFKNIIEDIIGGMPDKVILTDPEYFKNIDAVVSEENFEDFKYWMYIKMLNYGSSFISQDFDKVRNDANIEMGEEPIDVTTDEIYYMTATIAFNDAIGVYYGETYLGEEAKKDVTEMTEKLIAEYRSRLENNTWLSDATKKEAIKKIDTMILKIGYPDQLPKKYKDMVIKPEDSALDIMLNFSKAENKALFDSYFEPVNRVEWAEPAQNVNAYYNRQQNSIAFPASILQAPYYSSEQTTSENYGSIGAIIGHEISHAFDPTSAQFDENGNLKNWWTEEDHKEFKKRTDDLLVQFDGVKMEQGTVNGKLTIDENTADAGGLSVALAVLKKEPDANLEEFFTSWALGWRTKYTPEYQKLWLKENPHAPDKLRVNIQFSNIDDFYTTFDVKETDKMYVEPEKRADIW</sequence>
<dbReference type="Proteomes" id="UP000184032">
    <property type="component" value="Unassembled WGS sequence"/>
</dbReference>
<evidence type="ECO:0000313" key="10">
    <source>
        <dbReference type="EMBL" id="SHG98974.1"/>
    </source>
</evidence>
<evidence type="ECO:0000256" key="2">
    <source>
        <dbReference type="ARBA" id="ARBA00007357"/>
    </source>
</evidence>
<proteinExistence type="inferred from homology"/>
<dbReference type="PANTHER" id="PTHR11733:SF167">
    <property type="entry name" value="FI17812P1-RELATED"/>
    <property type="match status" value="1"/>
</dbReference>
<evidence type="ECO:0000256" key="1">
    <source>
        <dbReference type="ARBA" id="ARBA00001947"/>
    </source>
</evidence>
<evidence type="ECO:0000256" key="6">
    <source>
        <dbReference type="ARBA" id="ARBA00022833"/>
    </source>
</evidence>
<keyword evidence="11" id="KW-1185">Reference proteome</keyword>
<dbReference type="STRING" id="1120995.SAMN02745245_00253"/>
<dbReference type="GO" id="GO:0046872">
    <property type="term" value="F:metal ion binding"/>
    <property type="evidence" value="ECO:0007669"/>
    <property type="project" value="UniProtKB-KW"/>
</dbReference>
<accession>A0A1M5PAU9</accession>
<keyword evidence="5" id="KW-0378">Hydrolase</keyword>
<dbReference type="InterPro" id="IPR000718">
    <property type="entry name" value="Peptidase_M13"/>
</dbReference>
<dbReference type="InterPro" id="IPR024079">
    <property type="entry name" value="MetalloPept_cat_dom_sf"/>
</dbReference>
<dbReference type="Pfam" id="PF01431">
    <property type="entry name" value="Peptidase_M13"/>
    <property type="match status" value="1"/>
</dbReference>
<feature type="domain" description="Peptidase M13 N-terminal" evidence="9">
    <location>
        <begin position="33"/>
        <end position="413"/>
    </location>
</feature>
<evidence type="ECO:0000256" key="4">
    <source>
        <dbReference type="ARBA" id="ARBA00022723"/>
    </source>
</evidence>
<dbReference type="Gene3D" id="1.10.1380.10">
    <property type="entry name" value="Neutral endopeptidase , domain2"/>
    <property type="match status" value="1"/>
</dbReference>
<evidence type="ECO:0000259" key="8">
    <source>
        <dbReference type="Pfam" id="PF01431"/>
    </source>
</evidence>
<dbReference type="SUPFAM" id="SSF55486">
    <property type="entry name" value="Metalloproteases ('zincins'), catalytic domain"/>
    <property type="match status" value="1"/>
</dbReference>
<dbReference type="PROSITE" id="PS51885">
    <property type="entry name" value="NEPRILYSIN"/>
    <property type="match status" value="1"/>
</dbReference>
<feature type="domain" description="Peptidase M13 C-terminal" evidence="8">
    <location>
        <begin position="467"/>
        <end position="656"/>
    </location>
</feature>
<evidence type="ECO:0000256" key="5">
    <source>
        <dbReference type="ARBA" id="ARBA00022801"/>
    </source>
</evidence>
<dbReference type="AlphaFoldDB" id="A0A1M5PAU9"/>
<dbReference type="InterPro" id="IPR008753">
    <property type="entry name" value="Peptidase_M13_N"/>
</dbReference>
<dbReference type="RefSeq" id="WP_083529016.1">
    <property type="nucleotide sequence ID" value="NZ_FQXI01000001.1"/>
</dbReference>
<keyword evidence="4" id="KW-0479">Metal-binding</keyword>
<keyword evidence="7" id="KW-0482">Metalloprotease</keyword>
<protein>
    <submittedName>
        <fullName evidence="10">Putative endopeptidase</fullName>
    </submittedName>
</protein>
<dbReference type="Gene3D" id="3.40.390.10">
    <property type="entry name" value="Collagenase (Catalytic Domain)"/>
    <property type="match status" value="1"/>
</dbReference>
<dbReference type="CDD" id="cd08662">
    <property type="entry name" value="M13"/>
    <property type="match status" value="1"/>
</dbReference>
<dbReference type="GO" id="GO:0004222">
    <property type="term" value="F:metalloendopeptidase activity"/>
    <property type="evidence" value="ECO:0007669"/>
    <property type="project" value="InterPro"/>
</dbReference>
<evidence type="ECO:0000313" key="11">
    <source>
        <dbReference type="Proteomes" id="UP000184032"/>
    </source>
</evidence>
<reference evidence="10 11" key="1">
    <citation type="submission" date="2016-11" db="EMBL/GenBank/DDBJ databases">
        <authorList>
            <person name="Jaros S."/>
            <person name="Januszkiewicz K."/>
            <person name="Wedrychowicz H."/>
        </authorList>
    </citation>
    <scope>NUCLEOTIDE SEQUENCE [LARGE SCALE GENOMIC DNA]</scope>
    <source>
        <strain evidence="10 11">DSM 21120</strain>
    </source>
</reference>
<dbReference type="OrthoDB" id="9775677at2"/>
<dbReference type="InterPro" id="IPR042089">
    <property type="entry name" value="Peptidase_M13_dom_2"/>
</dbReference>
<dbReference type="PROSITE" id="PS51257">
    <property type="entry name" value="PROKAR_LIPOPROTEIN"/>
    <property type="match status" value="1"/>
</dbReference>
<dbReference type="EMBL" id="FQXI01000001">
    <property type="protein sequence ID" value="SHG98974.1"/>
    <property type="molecule type" value="Genomic_DNA"/>
</dbReference>
<evidence type="ECO:0000256" key="3">
    <source>
        <dbReference type="ARBA" id="ARBA00022670"/>
    </source>
</evidence>
<dbReference type="GO" id="GO:0016485">
    <property type="term" value="P:protein processing"/>
    <property type="evidence" value="ECO:0007669"/>
    <property type="project" value="TreeGrafter"/>
</dbReference>
<organism evidence="10 11">
    <name type="scientific">Anaerosphaera aminiphila DSM 21120</name>
    <dbReference type="NCBI Taxonomy" id="1120995"/>
    <lineage>
        <taxon>Bacteria</taxon>
        <taxon>Bacillati</taxon>
        <taxon>Bacillota</taxon>
        <taxon>Tissierellia</taxon>
        <taxon>Tissierellales</taxon>
        <taxon>Peptoniphilaceae</taxon>
        <taxon>Anaerosphaera</taxon>
    </lineage>
</organism>
<dbReference type="InterPro" id="IPR018497">
    <property type="entry name" value="Peptidase_M13_C"/>
</dbReference>
<keyword evidence="3" id="KW-0645">Protease</keyword>
<evidence type="ECO:0000256" key="7">
    <source>
        <dbReference type="ARBA" id="ARBA00023049"/>
    </source>
</evidence>
<comment type="similarity">
    <text evidence="2">Belongs to the peptidase M13 family.</text>
</comment>